<dbReference type="Gene3D" id="1.10.150.50">
    <property type="entry name" value="Transcription Factor, Ets-1"/>
    <property type="match status" value="1"/>
</dbReference>
<dbReference type="InterPro" id="IPR036028">
    <property type="entry name" value="SH3-like_dom_sf"/>
</dbReference>
<evidence type="ECO:0000313" key="7">
    <source>
        <dbReference type="Proteomes" id="UP000614601"/>
    </source>
</evidence>
<dbReference type="InterPro" id="IPR013761">
    <property type="entry name" value="SAM/pointed_sf"/>
</dbReference>
<name>A0A811KR56_9BILA</name>
<dbReference type="Gene3D" id="2.30.30.40">
    <property type="entry name" value="SH3 Domains"/>
    <property type="match status" value="1"/>
</dbReference>
<dbReference type="SUPFAM" id="SSF50044">
    <property type="entry name" value="SH3-domain"/>
    <property type="match status" value="1"/>
</dbReference>
<evidence type="ECO:0000313" key="6">
    <source>
        <dbReference type="EMBL" id="CAD5218994.1"/>
    </source>
</evidence>
<comment type="caution">
    <text evidence="6">The sequence shown here is derived from an EMBL/GenBank/DDBJ whole genome shotgun (WGS) entry which is preliminary data.</text>
</comment>
<dbReference type="SMART" id="SM00326">
    <property type="entry name" value="SH3"/>
    <property type="match status" value="1"/>
</dbReference>
<feature type="compositionally biased region" description="Polar residues" evidence="4">
    <location>
        <begin position="23"/>
        <end position="48"/>
    </location>
</feature>
<feature type="region of interest" description="Disordered" evidence="4">
    <location>
        <begin position="565"/>
        <end position="624"/>
    </location>
</feature>
<dbReference type="Proteomes" id="UP000783686">
    <property type="component" value="Unassembled WGS sequence"/>
</dbReference>
<organism evidence="6 7">
    <name type="scientific">Bursaphelenchus okinawaensis</name>
    <dbReference type="NCBI Taxonomy" id="465554"/>
    <lineage>
        <taxon>Eukaryota</taxon>
        <taxon>Metazoa</taxon>
        <taxon>Ecdysozoa</taxon>
        <taxon>Nematoda</taxon>
        <taxon>Chromadorea</taxon>
        <taxon>Rhabditida</taxon>
        <taxon>Tylenchina</taxon>
        <taxon>Tylenchomorpha</taxon>
        <taxon>Aphelenchoidea</taxon>
        <taxon>Aphelenchoididae</taxon>
        <taxon>Bursaphelenchus</taxon>
    </lineage>
</organism>
<dbReference type="EMBL" id="CAJFDH010000004">
    <property type="protein sequence ID" value="CAD5218994.1"/>
    <property type="molecule type" value="Genomic_DNA"/>
</dbReference>
<comment type="similarity">
    <text evidence="1">Belongs to the EPS8 family.</text>
</comment>
<dbReference type="PROSITE" id="PS50002">
    <property type="entry name" value="SH3"/>
    <property type="match status" value="1"/>
</dbReference>
<protein>
    <recommendedName>
        <fullName evidence="5">SH3 domain-containing protein</fullName>
    </recommendedName>
</protein>
<feature type="domain" description="SH3" evidence="5">
    <location>
        <begin position="639"/>
        <end position="698"/>
    </location>
</feature>
<feature type="compositionally biased region" description="Low complexity" evidence="4">
    <location>
        <begin position="62"/>
        <end position="73"/>
    </location>
</feature>
<dbReference type="OrthoDB" id="4680325at2759"/>
<dbReference type="InterPro" id="IPR011993">
    <property type="entry name" value="PH-like_dom_sf"/>
</dbReference>
<evidence type="ECO:0000256" key="1">
    <source>
        <dbReference type="ARBA" id="ARBA00006197"/>
    </source>
</evidence>
<accession>A0A811KR56</accession>
<keyword evidence="7" id="KW-1185">Reference proteome</keyword>
<dbReference type="InterPro" id="IPR041418">
    <property type="entry name" value="SAM_3"/>
</dbReference>
<evidence type="ECO:0000259" key="5">
    <source>
        <dbReference type="PROSITE" id="PS50002"/>
    </source>
</evidence>
<dbReference type="Pfam" id="PF18016">
    <property type="entry name" value="SAM_3"/>
    <property type="match status" value="1"/>
</dbReference>
<feature type="region of interest" description="Disordered" evidence="4">
    <location>
        <begin position="899"/>
        <end position="923"/>
    </location>
</feature>
<sequence length="993" mass="112808">MKSNGTSRIDLNEGTSNGFGGRSPQNTGPSYYYSSQPTLVHTSTRSLNQPPPSNIQPIHHTSSAASSPAQPAQTYRTVTTTKIDPPHRSGTLPANPSARRTPSLPPGMEPPSYYVEHLASFAVGEEHGLTSTPDAIRKLKEMEQKSAVFPQPMIMKLYPDRISVEEDNGEVVEQFNMDLVTEPTAHQSNDPHDVFNNVILFTVKDDTRNGRRPFMPTEMHIFQCVRVSAQDLASDIYQFLRRSYHKVRPGRRGAEYGQPIPPPAPSSYYDGHTSRRDYRDDPAGGGEYFEMDVNTLNKCFDDIERFVARIQSAAIAQRELELQAHKLRTNQRKYRAHEAAIAAQHGILQMRAQLPTYQEFYDVFQKFKLCFNLLAKLKNHIREPNAPELLHFLFTPLTVIFDACHWGLTRNVAQDVVSPLLTYEACDLLRNCLISKEQEVWAALGKAWRTPPEDWNGPPVPPYRPIFNTPPFVGTFEPPPARTPNAIHRGASAPPPQQQHFAPSYRAPPHRERSVDNIDLEKVNLEKERLEFEKMKVRDRELRLQEEERRLKQEQARLEAERRLLHKEAEKQSMAGSDRPDFYRRDDYSTHSPRVDRRTASVQQLNGHASPVSPRPNIPIPIPDQSPRQRAYLDELLHKRAKVVQVTYDRVAQNAKELTVDRGEYLEILNDAKNWWECRNASNRVGYVPHTILAVVTVDETENRIQSLPQQNPAALQPGSAISPRPDLYELNEPSTITTNDNTLLDRLHSVRLRPAIDISPSEPETFIDRPSKKLPKLVTDEQKYVPEMVATIKSNAPIIGLKRASSARGPKLGPESNVKDVQLWLESKGFSDFTQKVLSKCNGSHLFKLTKDLLFKYCGDEGNRVYSLVLAQKNRCNYESHRGDQLKALLEMRKDHVDENNEAEAEPSLDPPESTDENGNHILSTIPIKPETLYAPSFPKTFLNQQTPYHHAPTITQKIPTNIQPAQLQPQANNNNNINVLREISHTVRSYH</sequence>
<dbReference type="GO" id="GO:0007266">
    <property type="term" value="P:Rho protein signal transduction"/>
    <property type="evidence" value="ECO:0007669"/>
    <property type="project" value="TreeGrafter"/>
</dbReference>
<gene>
    <name evidence="6" type="ORF">BOKJ2_LOCUS8204</name>
</gene>
<dbReference type="InterPro" id="IPR001452">
    <property type="entry name" value="SH3_domain"/>
</dbReference>
<feature type="compositionally biased region" description="Pro residues" evidence="4">
    <location>
        <begin position="613"/>
        <end position="624"/>
    </location>
</feature>
<dbReference type="Pfam" id="PF22975">
    <property type="entry name" value="EPS8_2nd"/>
    <property type="match status" value="1"/>
</dbReference>
<feature type="region of interest" description="Disordered" evidence="4">
    <location>
        <begin position="1"/>
        <end position="107"/>
    </location>
</feature>
<dbReference type="Pfam" id="PF08416">
    <property type="entry name" value="PTB"/>
    <property type="match status" value="1"/>
</dbReference>
<dbReference type="PANTHER" id="PTHR12287:SF23">
    <property type="entry name" value="AROUSER, ISOFORM A-RELATED"/>
    <property type="match status" value="1"/>
</dbReference>
<dbReference type="Pfam" id="PF07653">
    <property type="entry name" value="SH3_2"/>
    <property type="match status" value="1"/>
</dbReference>
<reference evidence="6" key="1">
    <citation type="submission" date="2020-09" db="EMBL/GenBank/DDBJ databases">
        <authorList>
            <person name="Kikuchi T."/>
        </authorList>
    </citation>
    <scope>NUCLEOTIDE SEQUENCE</scope>
    <source>
        <strain evidence="6">SH1</strain>
    </source>
</reference>
<feature type="compositionally biased region" description="Basic and acidic residues" evidence="4">
    <location>
        <begin position="272"/>
        <end position="282"/>
    </location>
</feature>
<evidence type="ECO:0000256" key="4">
    <source>
        <dbReference type="SAM" id="MobiDB-lite"/>
    </source>
</evidence>
<feature type="compositionally biased region" description="Polar residues" evidence="4">
    <location>
        <begin position="1"/>
        <end position="16"/>
    </location>
</feature>
<dbReference type="SMART" id="SM00462">
    <property type="entry name" value="PTB"/>
    <property type="match status" value="1"/>
</dbReference>
<dbReference type="SUPFAM" id="SSF50729">
    <property type="entry name" value="PH domain-like"/>
    <property type="match status" value="1"/>
</dbReference>
<feature type="region of interest" description="Disordered" evidence="4">
    <location>
        <begin position="250"/>
        <end position="283"/>
    </location>
</feature>
<dbReference type="EMBL" id="CAJFCW020000004">
    <property type="protein sequence ID" value="CAG9112259.1"/>
    <property type="molecule type" value="Genomic_DNA"/>
</dbReference>
<dbReference type="PANTHER" id="PTHR12287">
    <property type="entry name" value="EPIDERMAL GROWTH FACTOR RECEPTOR KINASE SUBSTRATE EPS8-RELATED PROTEIN"/>
    <property type="match status" value="1"/>
</dbReference>
<keyword evidence="2 3" id="KW-0728">SH3 domain</keyword>
<dbReference type="GO" id="GO:0005886">
    <property type="term" value="C:plasma membrane"/>
    <property type="evidence" value="ECO:0007669"/>
    <property type="project" value="TreeGrafter"/>
</dbReference>
<dbReference type="Gene3D" id="2.30.29.30">
    <property type="entry name" value="Pleckstrin-homology domain (PH domain)/Phosphotyrosine-binding domain (PTB)"/>
    <property type="match status" value="1"/>
</dbReference>
<feature type="region of interest" description="Disordered" evidence="4">
    <location>
        <begin position="489"/>
        <end position="511"/>
    </location>
</feature>
<evidence type="ECO:0000256" key="3">
    <source>
        <dbReference type="PROSITE-ProRule" id="PRU00192"/>
    </source>
</evidence>
<dbReference type="AlphaFoldDB" id="A0A811KR56"/>
<dbReference type="InterPro" id="IPR055093">
    <property type="entry name" value="EPS8_2nd"/>
</dbReference>
<dbReference type="InterPro" id="IPR006020">
    <property type="entry name" value="PTB/PI_dom"/>
</dbReference>
<dbReference type="InterPro" id="IPR039801">
    <property type="entry name" value="EPS8-like"/>
</dbReference>
<dbReference type="GO" id="GO:0035023">
    <property type="term" value="P:regulation of Rho protein signal transduction"/>
    <property type="evidence" value="ECO:0007669"/>
    <property type="project" value="TreeGrafter"/>
</dbReference>
<dbReference type="GO" id="GO:0003779">
    <property type="term" value="F:actin binding"/>
    <property type="evidence" value="ECO:0007669"/>
    <property type="project" value="TreeGrafter"/>
</dbReference>
<feature type="compositionally biased region" description="Basic and acidic residues" evidence="4">
    <location>
        <begin position="578"/>
        <end position="599"/>
    </location>
</feature>
<evidence type="ECO:0000256" key="2">
    <source>
        <dbReference type="ARBA" id="ARBA00022443"/>
    </source>
</evidence>
<dbReference type="InterPro" id="IPR013625">
    <property type="entry name" value="PTB"/>
</dbReference>
<proteinExistence type="inferred from homology"/>
<dbReference type="Proteomes" id="UP000614601">
    <property type="component" value="Unassembled WGS sequence"/>
</dbReference>